<dbReference type="Proteomes" id="UP000001542">
    <property type="component" value="Unassembled WGS sequence"/>
</dbReference>
<evidence type="ECO:0000313" key="2">
    <source>
        <dbReference type="Proteomes" id="UP000001542"/>
    </source>
</evidence>
<dbReference type="InParanoid" id="A2FKG2"/>
<dbReference type="RefSeq" id="XP_001307533.1">
    <property type="nucleotide sequence ID" value="XM_001307532.1"/>
</dbReference>
<dbReference type="EMBL" id="DS113848">
    <property type="protein sequence ID" value="EAX94603.1"/>
    <property type="molecule type" value="Genomic_DNA"/>
</dbReference>
<name>A2FKG2_TRIV3</name>
<reference evidence="1" key="1">
    <citation type="submission" date="2006-10" db="EMBL/GenBank/DDBJ databases">
        <authorList>
            <person name="Amadeo P."/>
            <person name="Zhao Q."/>
            <person name="Wortman J."/>
            <person name="Fraser-Liggett C."/>
            <person name="Carlton J."/>
        </authorList>
    </citation>
    <scope>NUCLEOTIDE SEQUENCE</scope>
    <source>
        <strain evidence="1">G3</strain>
    </source>
</reference>
<keyword evidence="2" id="KW-1185">Reference proteome</keyword>
<dbReference type="VEuPathDB" id="TrichDB:TVAG_422760"/>
<sequence length="386" mass="44050">MYHYPPNLGEFLIEEVTITNTLTANVGVNEFECQPYTIYNMSFTGPNKELVIFSSDNITIFNDLIFSLYGTIPRKGYYLVSVGPNTKFHIHFVVKSDSYFLNTLIIANAQNQQIPRVKDSSELITKRIIPSSIDVYIFGDDPLEVTFMRDAKSNDTLSYLNSYYLDGEFTEMTSEKEEYTVLNTHFVALKIKQHSLKYNGIYGIKEVKYMNPNNQKYNSFATTLISYMDLFGTCDKCLTKVYVPDKVPEKKEENVPSGKYAMTPEEEDYKIGKGKLVVLSYDASSKLEITAKIGDHSVDVSGKKKSAVLFTEEGYLTITNKKNNNNNKKSQVFMYIYDISNYPPFDYWIFITGTPTIQAKDFGVDSKHLLVSASRSSHLSSSRHRH</sequence>
<reference evidence="1" key="2">
    <citation type="journal article" date="2007" name="Science">
        <title>Draft genome sequence of the sexually transmitted pathogen Trichomonas vaginalis.</title>
        <authorList>
            <person name="Carlton J.M."/>
            <person name="Hirt R.P."/>
            <person name="Silva J.C."/>
            <person name="Delcher A.L."/>
            <person name="Schatz M."/>
            <person name="Zhao Q."/>
            <person name="Wortman J.R."/>
            <person name="Bidwell S.L."/>
            <person name="Alsmark U.C.M."/>
            <person name="Besteiro S."/>
            <person name="Sicheritz-Ponten T."/>
            <person name="Noel C.J."/>
            <person name="Dacks J.B."/>
            <person name="Foster P.G."/>
            <person name="Simillion C."/>
            <person name="Van de Peer Y."/>
            <person name="Miranda-Saavedra D."/>
            <person name="Barton G.J."/>
            <person name="Westrop G.D."/>
            <person name="Mueller S."/>
            <person name="Dessi D."/>
            <person name="Fiori P.L."/>
            <person name="Ren Q."/>
            <person name="Paulsen I."/>
            <person name="Zhang H."/>
            <person name="Bastida-Corcuera F.D."/>
            <person name="Simoes-Barbosa A."/>
            <person name="Brown M.T."/>
            <person name="Hayes R.D."/>
            <person name="Mukherjee M."/>
            <person name="Okumura C.Y."/>
            <person name="Schneider R."/>
            <person name="Smith A.J."/>
            <person name="Vanacova S."/>
            <person name="Villalvazo M."/>
            <person name="Haas B.J."/>
            <person name="Pertea M."/>
            <person name="Feldblyum T.V."/>
            <person name="Utterback T.R."/>
            <person name="Shu C.L."/>
            <person name="Osoegawa K."/>
            <person name="de Jong P.J."/>
            <person name="Hrdy I."/>
            <person name="Horvathova L."/>
            <person name="Zubacova Z."/>
            <person name="Dolezal P."/>
            <person name="Malik S.B."/>
            <person name="Logsdon J.M. Jr."/>
            <person name="Henze K."/>
            <person name="Gupta A."/>
            <person name="Wang C.C."/>
            <person name="Dunne R.L."/>
            <person name="Upcroft J.A."/>
            <person name="Upcroft P."/>
            <person name="White O."/>
            <person name="Salzberg S.L."/>
            <person name="Tang P."/>
            <person name="Chiu C.-H."/>
            <person name="Lee Y.-S."/>
            <person name="Embley T.M."/>
            <person name="Coombs G.H."/>
            <person name="Mottram J.C."/>
            <person name="Tachezy J."/>
            <person name="Fraser-Liggett C.M."/>
            <person name="Johnson P.J."/>
        </authorList>
    </citation>
    <scope>NUCLEOTIDE SEQUENCE [LARGE SCALE GENOMIC DNA]</scope>
    <source>
        <strain evidence="1">G3</strain>
    </source>
</reference>
<dbReference type="AlphaFoldDB" id="A2FKG2"/>
<dbReference type="KEGG" id="tva:4752341"/>
<gene>
    <name evidence="1" type="ORF">TVAG_422760</name>
</gene>
<evidence type="ECO:0000313" key="1">
    <source>
        <dbReference type="EMBL" id="EAX94603.1"/>
    </source>
</evidence>
<organism evidence="1 2">
    <name type="scientific">Trichomonas vaginalis (strain ATCC PRA-98 / G3)</name>
    <dbReference type="NCBI Taxonomy" id="412133"/>
    <lineage>
        <taxon>Eukaryota</taxon>
        <taxon>Metamonada</taxon>
        <taxon>Parabasalia</taxon>
        <taxon>Trichomonadida</taxon>
        <taxon>Trichomonadidae</taxon>
        <taxon>Trichomonas</taxon>
    </lineage>
</organism>
<dbReference type="VEuPathDB" id="TrichDB:TVAGG3_0764950"/>
<proteinExistence type="predicted"/>
<protein>
    <submittedName>
        <fullName evidence="1">Uncharacterized protein</fullName>
    </submittedName>
</protein>
<accession>A2FKG2</accession>